<feature type="transmembrane region" description="Helical" evidence="2">
    <location>
        <begin position="38"/>
        <end position="54"/>
    </location>
</feature>
<evidence type="ECO:0000313" key="4">
    <source>
        <dbReference type="Proteomes" id="UP000654993"/>
    </source>
</evidence>
<feature type="compositionally biased region" description="Basic and acidic residues" evidence="1">
    <location>
        <begin position="112"/>
        <end position="129"/>
    </location>
</feature>
<feature type="region of interest" description="Disordered" evidence="1">
    <location>
        <begin position="91"/>
        <end position="129"/>
    </location>
</feature>
<comment type="caution">
    <text evidence="3">The sequence shown here is derived from an EMBL/GenBank/DDBJ whole genome shotgun (WGS) entry which is preliminary data.</text>
</comment>
<feature type="compositionally biased region" description="Basic residues" evidence="1">
    <location>
        <begin position="97"/>
        <end position="111"/>
    </location>
</feature>
<keyword evidence="2" id="KW-0812">Transmembrane</keyword>
<reference evidence="3" key="1">
    <citation type="submission" date="2020-08" db="EMBL/GenBank/DDBJ databases">
        <authorList>
            <person name="Uke A."/>
            <person name="Chhe C."/>
            <person name="Baramee S."/>
            <person name="Kosugi A."/>
        </authorList>
    </citation>
    <scope>NUCLEOTIDE SEQUENCE</scope>
    <source>
        <strain evidence="3">DA-C8</strain>
    </source>
</reference>
<dbReference type="AlphaFoldDB" id="A0A916QE78"/>
<accession>A0A916QE78</accession>
<name>A0A916QE78_9BACL</name>
<organism evidence="3 4">
    <name type="scientific">Insulibacter thermoxylanivorax</name>
    <dbReference type="NCBI Taxonomy" id="2749268"/>
    <lineage>
        <taxon>Bacteria</taxon>
        <taxon>Bacillati</taxon>
        <taxon>Bacillota</taxon>
        <taxon>Bacilli</taxon>
        <taxon>Bacillales</taxon>
        <taxon>Paenibacillaceae</taxon>
        <taxon>Insulibacter</taxon>
    </lineage>
</organism>
<evidence type="ECO:0000256" key="1">
    <source>
        <dbReference type="SAM" id="MobiDB-lite"/>
    </source>
</evidence>
<sequence>MMGLKQPLAQAARFQDTRKIPKGVIIMRRNWRRQTRRDQIWLAALFVLIVIGIISNPRPLIIPLLLIGIIALLYFYPPHRWRYWFARLRSGSIPPARPRKPGKKPQRKVKLRVIEGAKKDDRNEPPRYH</sequence>
<protein>
    <submittedName>
        <fullName evidence="3">Uncharacterized protein</fullName>
    </submittedName>
</protein>
<evidence type="ECO:0000313" key="3">
    <source>
        <dbReference type="EMBL" id="GFR36762.1"/>
    </source>
</evidence>
<feature type="transmembrane region" description="Helical" evidence="2">
    <location>
        <begin position="60"/>
        <end position="77"/>
    </location>
</feature>
<keyword evidence="2" id="KW-1133">Transmembrane helix</keyword>
<keyword evidence="4" id="KW-1185">Reference proteome</keyword>
<dbReference type="Proteomes" id="UP000654993">
    <property type="component" value="Unassembled WGS sequence"/>
</dbReference>
<proteinExistence type="predicted"/>
<reference evidence="3" key="2">
    <citation type="journal article" date="2021" name="Data Brief">
        <title>Draft genome sequence data of the facultative, thermophilic, xylanolytic bacterium Paenibacillus sp. strain DA-C8.</title>
        <authorList>
            <person name="Chhe C."/>
            <person name="Uke A."/>
            <person name="Baramee S."/>
            <person name="Ungkulpasvich U."/>
            <person name="Tachaapaikoon C."/>
            <person name="Pason P."/>
            <person name="Waeonukul R."/>
            <person name="Ratanakhanokchai K."/>
            <person name="Kosugi A."/>
        </authorList>
    </citation>
    <scope>NUCLEOTIDE SEQUENCE</scope>
    <source>
        <strain evidence="3">DA-C8</strain>
    </source>
</reference>
<keyword evidence="2" id="KW-0472">Membrane</keyword>
<gene>
    <name evidence="3" type="ORF">PRECH8_00580</name>
</gene>
<dbReference type="EMBL" id="BMAQ01000001">
    <property type="protein sequence ID" value="GFR36762.1"/>
    <property type="molecule type" value="Genomic_DNA"/>
</dbReference>
<evidence type="ECO:0000256" key="2">
    <source>
        <dbReference type="SAM" id="Phobius"/>
    </source>
</evidence>